<feature type="compositionally biased region" description="Basic and acidic residues" evidence="9">
    <location>
        <begin position="460"/>
        <end position="489"/>
    </location>
</feature>
<protein>
    <recommendedName>
        <fullName evidence="10">Apple domain-containing protein</fullName>
    </recommendedName>
</protein>
<evidence type="ECO:0000256" key="3">
    <source>
        <dbReference type="ARBA" id="ARBA00022692"/>
    </source>
</evidence>
<comment type="similarity">
    <text evidence="2">Belongs to the glycosyltransferase 31 family. Beta3-Gal-T subfamily.</text>
</comment>
<dbReference type="Pfam" id="PF14295">
    <property type="entry name" value="PAN_4"/>
    <property type="match status" value="2"/>
</dbReference>
<keyword evidence="8" id="KW-1015">Disulfide bond</keyword>
<dbReference type="GO" id="GO:0005576">
    <property type="term" value="C:extracellular region"/>
    <property type="evidence" value="ECO:0007669"/>
    <property type="project" value="InterPro"/>
</dbReference>
<dbReference type="Gene3D" id="3.50.4.10">
    <property type="entry name" value="Hepatocyte Growth Factor"/>
    <property type="match status" value="2"/>
</dbReference>
<evidence type="ECO:0000313" key="11">
    <source>
        <dbReference type="EMBL" id="CAD8388340.1"/>
    </source>
</evidence>
<keyword evidence="7" id="KW-0472">Membrane</keyword>
<evidence type="ECO:0000256" key="1">
    <source>
        <dbReference type="ARBA" id="ARBA00004606"/>
    </source>
</evidence>
<dbReference type="SMART" id="SM00223">
    <property type="entry name" value="APPLE"/>
    <property type="match status" value="2"/>
</dbReference>
<evidence type="ECO:0000256" key="4">
    <source>
        <dbReference type="ARBA" id="ARBA00022737"/>
    </source>
</evidence>
<evidence type="ECO:0000256" key="7">
    <source>
        <dbReference type="ARBA" id="ARBA00023136"/>
    </source>
</evidence>
<proteinExistence type="inferred from homology"/>
<dbReference type="AlphaFoldDB" id="A0A7S0FY91"/>
<dbReference type="InterPro" id="IPR003609">
    <property type="entry name" value="Pan_app"/>
</dbReference>
<name>A0A7S0FY91_9DINO</name>
<evidence type="ECO:0000256" key="2">
    <source>
        <dbReference type="ARBA" id="ARBA00006462"/>
    </source>
</evidence>
<evidence type="ECO:0000256" key="9">
    <source>
        <dbReference type="SAM" id="MobiDB-lite"/>
    </source>
</evidence>
<evidence type="ECO:0000256" key="6">
    <source>
        <dbReference type="ARBA" id="ARBA00022989"/>
    </source>
</evidence>
<dbReference type="GO" id="GO:0016020">
    <property type="term" value="C:membrane"/>
    <property type="evidence" value="ECO:0007669"/>
    <property type="project" value="UniProtKB-SubCell"/>
</dbReference>
<sequence length="870" mass="96866">MAGAQDAELGHLVCPAVTAAEPAPGAKAAPNVGAAGAHPLLEQLEGEARAVRGGLGAAVRPAAAATGATAMLLLASAACVALPRPPQRSQLGTDLLQRLEEKCDMEDGVDFETKKALFAMQGIVSAKVCRQKCQEYSSCGAWTWGKTRDDYGLTNMCFLKALGMDQKPVRHKNDKVISGLSCRKKHEEEKPKRRPGVSPPSHTLTSIFDVESLMPQHDRLGPTSGELFCFALMLPGSYEQGLLAYQFKEKVNIFACDEYAVYSSDVIEVANGLKTGVVDSDLHCDKGGEFGTALNTEIFMAVWKKVITDKVFNRYDWTVKADPDTVFIAARLRRVVKDIEDSDVGVYLNNCKMGMHGPLEVFSRQAVWSWGRGAKKCFVHFYNLCSGPCLWGEDMFIDQCLTRVLHLKRLSIYNLLTEDHCDPPSGWKDCKNDSSVAFHPFKKIVDYKVCFANANRSQEGKEEKGKEQSEKKEKAKHEAKKTKEEKNDGNNEDDAEAEGEEDTEWGGKEDVEVEKDDCEAEDGVDFETKKALFAMEGIVSMSLCRQKCQEYSRCGAWTWGKTRDVWGLTNMCFLKVLEDGAMPVRHKNPKVVSGLPCRKPEKKPAGDMGEKPSEAMTSTFDLSHRSHEDVGATHKSLGALFCWVLMLPKSYEQALLEWQYEAGANLFGCDAYAVYSNISLEIADGVKTSVVDSSLQCQRGGEFGTALNTDIFMRVWKKVISDGIFSDYDWTVKVDPDTVFFAHRLKGILEVYRETDAGVYLNNCKMGLHGPLEVFSRNAVMAWSDGSQECFHHFYKLCSGPCLWGEDMFIDQCLEKVLHVRKVYVDNLLLEDHCDPPDGWDSCKDKSSVAFHPYKELSEYRTCMNNSLAK</sequence>
<accession>A0A7S0FY91</accession>
<feature type="domain" description="Apple" evidence="10">
    <location>
        <begin position="103"/>
        <end position="182"/>
    </location>
</feature>
<keyword evidence="5" id="KW-0735">Signal-anchor</keyword>
<evidence type="ECO:0000259" key="10">
    <source>
        <dbReference type="SMART" id="SM00223"/>
    </source>
</evidence>
<evidence type="ECO:0000256" key="5">
    <source>
        <dbReference type="ARBA" id="ARBA00022968"/>
    </source>
</evidence>
<keyword evidence="4" id="KW-0677">Repeat</keyword>
<organism evidence="11">
    <name type="scientific">Pyrodinium bahamense</name>
    <dbReference type="NCBI Taxonomy" id="73915"/>
    <lineage>
        <taxon>Eukaryota</taxon>
        <taxon>Sar</taxon>
        <taxon>Alveolata</taxon>
        <taxon>Dinophyceae</taxon>
        <taxon>Gonyaulacales</taxon>
        <taxon>Pyrocystaceae</taxon>
        <taxon>Pyrodinium</taxon>
    </lineage>
</organism>
<dbReference type="InterPro" id="IPR000177">
    <property type="entry name" value="Apple"/>
</dbReference>
<dbReference type="GO" id="GO:0006508">
    <property type="term" value="P:proteolysis"/>
    <property type="evidence" value="ECO:0007669"/>
    <property type="project" value="InterPro"/>
</dbReference>
<feature type="region of interest" description="Disordered" evidence="9">
    <location>
        <begin position="593"/>
        <end position="614"/>
    </location>
</feature>
<keyword evidence="3" id="KW-0812">Transmembrane</keyword>
<dbReference type="EMBL" id="HBEG01052659">
    <property type="protein sequence ID" value="CAD8388340.1"/>
    <property type="molecule type" value="Transcribed_RNA"/>
</dbReference>
<feature type="compositionally biased region" description="Basic and acidic residues" evidence="9">
    <location>
        <begin position="598"/>
        <end position="613"/>
    </location>
</feature>
<evidence type="ECO:0000256" key="8">
    <source>
        <dbReference type="ARBA" id="ARBA00023157"/>
    </source>
</evidence>
<dbReference type="PANTHER" id="PTHR23033">
    <property type="entry name" value="BETA1,3-GALACTOSYLTRANSFERASE"/>
    <property type="match status" value="1"/>
</dbReference>
<comment type="subcellular location">
    <subcellularLocation>
        <location evidence="1">Membrane</location>
        <topology evidence="1">Single-pass type II membrane protein</topology>
    </subcellularLocation>
</comment>
<dbReference type="InterPro" id="IPR026050">
    <property type="entry name" value="C1GALT1/C1GALT1_chp1"/>
</dbReference>
<keyword evidence="6" id="KW-1133">Transmembrane helix</keyword>
<feature type="region of interest" description="Disordered" evidence="9">
    <location>
        <begin position="460"/>
        <end position="519"/>
    </location>
</feature>
<reference evidence="11" key="1">
    <citation type="submission" date="2021-01" db="EMBL/GenBank/DDBJ databases">
        <authorList>
            <person name="Corre E."/>
            <person name="Pelletier E."/>
            <person name="Niang G."/>
            <person name="Scheremetjew M."/>
            <person name="Finn R."/>
            <person name="Kale V."/>
            <person name="Holt S."/>
            <person name="Cochrane G."/>
            <person name="Meng A."/>
            <person name="Brown T."/>
            <person name="Cohen L."/>
        </authorList>
    </citation>
    <scope>NUCLEOTIDE SEQUENCE</scope>
    <source>
        <strain evidence="11">Pbaha01</strain>
    </source>
</reference>
<feature type="domain" description="Apple" evidence="10">
    <location>
        <begin position="518"/>
        <end position="597"/>
    </location>
</feature>
<feature type="compositionally biased region" description="Acidic residues" evidence="9">
    <location>
        <begin position="490"/>
        <end position="504"/>
    </location>
</feature>
<feature type="region of interest" description="Disordered" evidence="9">
    <location>
        <begin position="182"/>
        <end position="202"/>
    </location>
</feature>
<gene>
    <name evidence="11" type="ORF">PBAH0796_LOCUS32028</name>
</gene>